<dbReference type="GO" id="GO:0006508">
    <property type="term" value="P:proteolysis"/>
    <property type="evidence" value="ECO:0007669"/>
    <property type="project" value="InterPro"/>
</dbReference>
<dbReference type="AlphaFoldDB" id="A0A0G4EN63"/>
<dbReference type="Gene3D" id="3.30.750.44">
    <property type="match status" value="1"/>
</dbReference>
<dbReference type="InterPro" id="IPR005151">
    <property type="entry name" value="Tail-specific_protease"/>
</dbReference>
<dbReference type="GO" id="GO:0008236">
    <property type="term" value="F:serine-type peptidase activity"/>
    <property type="evidence" value="ECO:0007669"/>
    <property type="project" value="InterPro"/>
</dbReference>
<keyword evidence="3" id="KW-1185">Reference proteome</keyword>
<dbReference type="InterPro" id="IPR001478">
    <property type="entry name" value="PDZ"/>
</dbReference>
<dbReference type="InParanoid" id="A0A0G4EN63"/>
<dbReference type="Pfam" id="PF03572">
    <property type="entry name" value="Peptidase_S41"/>
    <property type="match status" value="1"/>
</dbReference>
<dbReference type="PANTHER" id="PTHR32060:SF22">
    <property type="entry name" value="CARBOXYL-TERMINAL-PROCESSING PEPTIDASE 3, CHLOROPLASTIC"/>
    <property type="match status" value="1"/>
</dbReference>
<dbReference type="Pfam" id="PF17820">
    <property type="entry name" value="PDZ_6"/>
    <property type="match status" value="1"/>
</dbReference>
<dbReference type="Gene3D" id="3.90.226.10">
    <property type="entry name" value="2-enoyl-CoA Hydratase, Chain A, domain 1"/>
    <property type="match status" value="1"/>
</dbReference>
<dbReference type="InterPro" id="IPR041489">
    <property type="entry name" value="PDZ_6"/>
</dbReference>
<dbReference type="InterPro" id="IPR029045">
    <property type="entry name" value="ClpP/crotonase-like_dom_sf"/>
</dbReference>
<dbReference type="SMART" id="SM00228">
    <property type="entry name" value="PDZ"/>
    <property type="match status" value="1"/>
</dbReference>
<dbReference type="OrthoDB" id="43580at2759"/>
<dbReference type="PROSITE" id="PS50106">
    <property type="entry name" value="PDZ"/>
    <property type="match status" value="1"/>
</dbReference>
<dbReference type="InterPro" id="IPR036034">
    <property type="entry name" value="PDZ_sf"/>
</dbReference>
<dbReference type="SMART" id="SM00245">
    <property type="entry name" value="TSPc"/>
    <property type="match status" value="1"/>
</dbReference>
<dbReference type="EMBL" id="CDMY01000277">
    <property type="protein sequence ID" value="CEL99277.1"/>
    <property type="molecule type" value="Genomic_DNA"/>
</dbReference>
<dbReference type="VEuPathDB" id="CryptoDB:Vbra_2938"/>
<reference evidence="2 3" key="1">
    <citation type="submission" date="2014-11" db="EMBL/GenBank/DDBJ databases">
        <authorList>
            <person name="Zhu J."/>
            <person name="Qi W."/>
            <person name="Song R."/>
        </authorList>
    </citation>
    <scope>NUCLEOTIDE SEQUENCE [LARGE SCALE GENOMIC DNA]</scope>
</reference>
<dbReference type="PhylomeDB" id="A0A0G4EN63"/>
<gene>
    <name evidence="2" type="ORF">Vbra_2938</name>
</gene>
<dbReference type="SUPFAM" id="SSF50156">
    <property type="entry name" value="PDZ domain-like"/>
    <property type="match status" value="1"/>
</dbReference>
<name>A0A0G4EN63_VITBC</name>
<evidence type="ECO:0000313" key="3">
    <source>
        <dbReference type="Proteomes" id="UP000041254"/>
    </source>
</evidence>
<dbReference type="Proteomes" id="UP000041254">
    <property type="component" value="Unassembled WGS sequence"/>
</dbReference>
<evidence type="ECO:0000313" key="2">
    <source>
        <dbReference type="EMBL" id="CEL99277.1"/>
    </source>
</evidence>
<protein>
    <recommendedName>
        <fullName evidence="1">PDZ domain-containing protein</fullName>
    </recommendedName>
</protein>
<dbReference type="Gene3D" id="2.30.42.10">
    <property type="match status" value="1"/>
</dbReference>
<dbReference type="OMA" id="KWIDMES"/>
<evidence type="ECO:0000259" key="1">
    <source>
        <dbReference type="PROSITE" id="PS50106"/>
    </source>
</evidence>
<dbReference type="STRING" id="1169540.A0A0G4EN63"/>
<proteinExistence type="predicted"/>
<dbReference type="PANTHER" id="PTHR32060">
    <property type="entry name" value="TAIL-SPECIFIC PROTEASE"/>
    <property type="match status" value="1"/>
</dbReference>
<organism evidence="2 3">
    <name type="scientific">Vitrella brassicaformis (strain CCMP3155)</name>
    <dbReference type="NCBI Taxonomy" id="1169540"/>
    <lineage>
        <taxon>Eukaryota</taxon>
        <taxon>Sar</taxon>
        <taxon>Alveolata</taxon>
        <taxon>Colpodellida</taxon>
        <taxon>Vitrellaceae</taxon>
        <taxon>Vitrella</taxon>
    </lineage>
</organism>
<accession>A0A0G4EN63</accession>
<feature type="domain" description="PDZ" evidence="1">
    <location>
        <begin position="131"/>
        <end position="197"/>
    </location>
</feature>
<dbReference type="GO" id="GO:0004175">
    <property type="term" value="F:endopeptidase activity"/>
    <property type="evidence" value="ECO:0007669"/>
    <property type="project" value="TreeGrafter"/>
</dbReference>
<dbReference type="SUPFAM" id="SSF52096">
    <property type="entry name" value="ClpP/crotonase"/>
    <property type="match status" value="1"/>
</dbReference>
<sequence>MGLIPLASNASVIGPENAAAAREHTVSLLSSRHQPVFLPRDSLLLSLRLDDDGVSSAEEKRLINEAWGVINRAFVDPSGSFSSRKWKEVREEVLKRPLTSREQTHEAIREMISSLNDPFTQFLSPKQYSRLLSAYKVGNGDTGIRVTVDLQRGFPVIESVRAASPAALQDLEKGDRIVSVDGAATSGLDAEALQMALAGDVGTSVTVGVISGRDGAARQVVLQRLSGQSTNASVRAISPSDRRFPLVDGRPTAIIRINRLSKDAAEELAALLDGYRPLPDVLVLDLRRNLGGNFESGAAVARLLLPGDALITSVEGRDGRIIEVYRTTDDGRYAREPSSVALLVDKNTASAAEVLAAALLENGRASAIGEKTYGKALIQSLVKLEDGSALRVTVGKYKTPDGNDINKRGIAPQRPGGDACVCSEEDVSVAAYIECLVGQ</sequence>